<sequence>MTFSFSRDAMSFFIALCIATGICSAATAGKALSKDRRSMQSVKLSEPFDPNKIDGWAADDHSAALSAFVAHCKESGAQTQKTKASGVADAHLRMICAKALKSPAVHAKSFLEQNFTFHHVIDDGFVTGYYMPELAGSLIRTGEYTTPLHRYPDNLKVMPTRGEVMDGALDGMGLEILWVKDPVDAFFTAIQGSARVRLPNGELRRLAFAGKSGHDYSAIGRLLIARGAISTENMGMDALRTWLSNNPSQRDDVFRHNKSYIFFELQSPQTSEVTAVGGAGTGLTDLRSLAIDDDLHTYGSLIFVSSDLRGYDKSGDHFARLMVAQDTGSAIKGAARGDIYVGSGAEAGAIAGNIRHRADFYLLVPK</sequence>
<dbReference type="SMART" id="SM00925">
    <property type="entry name" value="MltA"/>
    <property type="match status" value="1"/>
</dbReference>
<reference evidence="8 9" key="1">
    <citation type="journal article" date="2016" name="Front. Microbiol.">
        <title>Comparative Genomic Analysis Reveals a Diverse Repertoire of Genes Involved in Prokaryote-Eukaryote Interactions within the Pseudovibrio Genus.</title>
        <authorList>
            <person name="Romano S."/>
            <person name="Fernandez-Guerra A."/>
            <person name="Reen F.J."/>
            <person name="Glockner F.O."/>
            <person name="Crowley S.P."/>
            <person name="O'Sullivan O."/>
            <person name="Cotter P.D."/>
            <person name="Adams C."/>
            <person name="Dobson A.D."/>
            <person name="O'Gara F."/>
        </authorList>
    </citation>
    <scope>NUCLEOTIDE SEQUENCE [LARGE SCALE GENOMIC DNA]</scope>
    <source>
        <strain evidence="8 9">Ad2</strain>
    </source>
</reference>
<dbReference type="SUPFAM" id="SSF50685">
    <property type="entry name" value="Barwin-like endoglucanases"/>
    <property type="match status" value="1"/>
</dbReference>
<evidence type="ECO:0000259" key="7">
    <source>
        <dbReference type="SMART" id="SM00925"/>
    </source>
</evidence>
<evidence type="ECO:0000256" key="5">
    <source>
        <dbReference type="ARBA" id="ARBA00030918"/>
    </source>
</evidence>
<dbReference type="PATRIC" id="fig|989403.3.peg.1863"/>
<dbReference type="InterPro" id="IPR010611">
    <property type="entry name" value="3D_dom"/>
</dbReference>
<comment type="catalytic activity">
    <reaction evidence="1">
        <text>Exolytic cleavage of the (1-&gt;4)-beta-glycosidic linkage between N-acetylmuramic acid (MurNAc) and N-acetylglucosamine (GlcNAc) residues in peptidoglycan, from either the reducing or the non-reducing ends of the peptidoglycan chains, with concomitant formation of a 1,6-anhydrobond in the MurNAc residue.</text>
        <dbReference type="EC" id="4.2.2.n1"/>
    </reaction>
</comment>
<proteinExistence type="predicted"/>
<evidence type="ECO:0000256" key="4">
    <source>
        <dbReference type="ARBA" id="ARBA00023316"/>
    </source>
</evidence>
<keyword evidence="6" id="KW-0732">Signal</keyword>
<protein>
    <recommendedName>
        <fullName evidence="2">peptidoglycan lytic exotransglycosylase</fullName>
        <ecNumber evidence="2">4.2.2.n1</ecNumber>
    </recommendedName>
    <alternativeName>
        <fullName evidence="5">Murein hydrolase A</fullName>
    </alternativeName>
</protein>
<dbReference type="PANTHER" id="PTHR30124:SF0">
    <property type="entry name" value="MEMBRANE-BOUND LYTIC MUREIN TRANSGLYCOSYLASE A"/>
    <property type="match status" value="1"/>
</dbReference>
<organism evidence="8 9">
    <name type="scientific">Pseudovibrio axinellae</name>
    <dbReference type="NCBI Taxonomy" id="989403"/>
    <lineage>
        <taxon>Bacteria</taxon>
        <taxon>Pseudomonadati</taxon>
        <taxon>Pseudomonadota</taxon>
        <taxon>Alphaproteobacteria</taxon>
        <taxon>Hyphomicrobiales</taxon>
        <taxon>Stappiaceae</taxon>
        <taxon>Pseudovibrio</taxon>
    </lineage>
</organism>
<keyword evidence="9" id="KW-1185">Reference proteome</keyword>
<evidence type="ECO:0000313" key="8">
    <source>
        <dbReference type="EMBL" id="KZL19466.1"/>
    </source>
</evidence>
<keyword evidence="4" id="KW-0961">Cell wall biogenesis/degradation</keyword>
<comment type="caution">
    <text evidence="8">The sequence shown here is derived from an EMBL/GenBank/DDBJ whole genome shotgun (WGS) entry which is preliminary data.</text>
</comment>
<evidence type="ECO:0000256" key="6">
    <source>
        <dbReference type="SAM" id="SignalP"/>
    </source>
</evidence>
<keyword evidence="3 8" id="KW-0456">Lyase</keyword>
<dbReference type="EMBL" id="LMCB01000013">
    <property type="protein sequence ID" value="KZL19466.1"/>
    <property type="molecule type" value="Genomic_DNA"/>
</dbReference>
<evidence type="ECO:0000256" key="3">
    <source>
        <dbReference type="ARBA" id="ARBA00023239"/>
    </source>
</evidence>
<dbReference type="CDD" id="cd14668">
    <property type="entry name" value="mlta_B"/>
    <property type="match status" value="1"/>
</dbReference>
<dbReference type="Pfam" id="PF03562">
    <property type="entry name" value="MltA"/>
    <property type="match status" value="1"/>
</dbReference>
<dbReference type="STRING" id="989403.SAMN05421798_102305"/>
<feature type="signal peptide" evidence="6">
    <location>
        <begin position="1"/>
        <end position="25"/>
    </location>
</feature>
<dbReference type="GO" id="GO:0071555">
    <property type="term" value="P:cell wall organization"/>
    <property type="evidence" value="ECO:0007669"/>
    <property type="project" value="UniProtKB-KW"/>
</dbReference>
<dbReference type="InterPro" id="IPR036908">
    <property type="entry name" value="RlpA-like_sf"/>
</dbReference>
<feature type="domain" description="Lytic transglycosylase MltA" evidence="7">
    <location>
        <begin position="133"/>
        <end position="264"/>
    </location>
</feature>
<evidence type="ECO:0000256" key="2">
    <source>
        <dbReference type="ARBA" id="ARBA00012587"/>
    </source>
</evidence>
<evidence type="ECO:0000313" key="9">
    <source>
        <dbReference type="Proteomes" id="UP000076577"/>
    </source>
</evidence>
<evidence type="ECO:0000256" key="1">
    <source>
        <dbReference type="ARBA" id="ARBA00001420"/>
    </source>
</evidence>
<dbReference type="PANTHER" id="PTHR30124">
    <property type="entry name" value="MEMBRANE-BOUND LYTIC MUREIN TRANSGLYCOSYLASE A"/>
    <property type="match status" value="1"/>
</dbReference>
<dbReference type="EC" id="4.2.2.n1" evidence="2"/>
<dbReference type="RefSeq" id="WP_208979329.1">
    <property type="nucleotide sequence ID" value="NZ_FOFM01000002.1"/>
</dbReference>
<name>A0A165Z2W5_9HYPH</name>
<dbReference type="GO" id="GO:0009253">
    <property type="term" value="P:peptidoglycan catabolic process"/>
    <property type="evidence" value="ECO:0007669"/>
    <property type="project" value="TreeGrafter"/>
</dbReference>
<dbReference type="Pfam" id="PF06725">
    <property type="entry name" value="3D"/>
    <property type="match status" value="1"/>
</dbReference>
<dbReference type="Gene3D" id="2.40.40.10">
    <property type="entry name" value="RlpA-like domain"/>
    <property type="match status" value="1"/>
</dbReference>
<dbReference type="CDD" id="cd14485">
    <property type="entry name" value="mltA_like_LT_A"/>
    <property type="match status" value="1"/>
</dbReference>
<gene>
    <name evidence="8" type="primary">mltA</name>
    <name evidence="8" type="ORF">PsAD2_01744</name>
</gene>
<dbReference type="GO" id="GO:0008933">
    <property type="term" value="F:peptidoglycan lytic transglycosylase activity"/>
    <property type="evidence" value="ECO:0007669"/>
    <property type="project" value="TreeGrafter"/>
</dbReference>
<dbReference type="GO" id="GO:0004553">
    <property type="term" value="F:hydrolase activity, hydrolyzing O-glycosyl compounds"/>
    <property type="evidence" value="ECO:0007669"/>
    <property type="project" value="InterPro"/>
</dbReference>
<dbReference type="InterPro" id="IPR026044">
    <property type="entry name" value="MltA"/>
</dbReference>
<dbReference type="GO" id="GO:0009254">
    <property type="term" value="P:peptidoglycan turnover"/>
    <property type="evidence" value="ECO:0007669"/>
    <property type="project" value="InterPro"/>
</dbReference>
<dbReference type="Gene3D" id="2.40.240.50">
    <property type="entry name" value="Barwin-like endoglucanases"/>
    <property type="match status" value="1"/>
</dbReference>
<dbReference type="GO" id="GO:0019867">
    <property type="term" value="C:outer membrane"/>
    <property type="evidence" value="ECO:0007669"/>
    <property type="project" value="InterPro"/>
</dbReference>
<dbReference type="Proteomes" id="UP000076577">
    <property type="component" value="Unassembled WGS sequence"/>
</dbReference>
<dbReference type="InterPro" id="IPR005300">
    <property type="entry name" value="MltA_B"/>
</dbReference>
<accession>A0A165Z2W5</accession>
<dbReference type="PIRSF" id="PIRSF019422">
    <property type="entry name" value="MltA"/>
    <property type="match status" value="1"/>
</dbReference>
<feature type="chain" id="PRO_5007869729" description="peptidoglycan lytic exotransglycosylase" evidence="6">
    <location>
        <begin position="26"/>
        <end position="366"/>
    </location>
</feature>
<dbReference type="AlphaFoldDB" id="A0A165Z2W5"/>